<dbReference type="Gene3D" id="3.30.750.24">
    <property type="entry name" value="STAS domain"/>
    <property type="match status" value="1"/>
</dbReference>
<name>A0A9X2ECW8_9NOCA</name>
<accession>A0A9X2ECW8</accession>
<gene>
    <name evidence="2" type="ORF">NDR86_34390</name>
</gene>
<dbReference type="Pfam" id="PF01740">
    <property type="entry name" value="STAS"/>
    <property type="match status" value="1"/>
</dbReference>
<dbReference type="AlphaFoldDB" id="A0A9X2ECW8"/>
<evidence type="ECO:0000259" key="1">
    <source>
        <dbReference type="PROSITE" id="PS50801"/>
    </source>
</evidence>
<dbReference type="InterPro" id="IPR002645">
    <property type="entry name" value="STAS_dom"/>
</dbReference>
<keyword evidence="3" id="KW-1185">Reference proteome</keyword>
<evidence type="ECO:0000313" key="3">
    <source>
        <dbReference type="Proteomes" id="UP001139157"/>
    </source>
</evidence>
<protein>
    <submittedName>
        <fullName evidence="2">STAS domain-containing protein</fullName>
    </submittedName>
</protein>
<dbReference type="PROSITE" id="PS50801">
    <property type="entry name" value="STAS"/>
    <property type="match status" value="1"/>
</dbReference>
<comment type="caution">
    <text evidence="2">The sequence shown here is derived from an EMBL/GenBank/DDBJ whole genome shotgun (WGS) entry which is preliminary data.</text>
</comment>
<sequence length="98" mass="10622">MSGEVDLCGVSEFATAVYAALRQARWSRRLVVDLREVTLFGAAGLHVLDDLQFRCTREAVRLWVLASDAAVIGPLRATGLDKHLCVVAADACHTGRGR</sequence>
<dbReference type="InterPro" id="IPR036513">
    <property type="entry name" value="STAS_dom_sf"/>
</dbReference>
<reference evidence="2" key="1">
    <citation type="submission" date="2022-06" db="EMBL/GenBank/DDBJ databases">
        <title>Novel species in genus nocardia.</title>
        <authorList>
            <person name="Li F."/>
        </authorList>
    </citation>
    <scope>NUCLEOTIDE SEQUENCE</scope>
    <source>
        <strain evidence="2">CDC141</strain>
    </source>
</reference>
<proteinExistence type="predicted"/>
<evidence type="ECO:0000313" key="2">
    <source>
        <dbReference type="EMBL" id="MCM6778587.1"/>
    </source>
</evidence>
<organism evidence="2 3">
    <name type="scientific">Nocardia pulmonis</name>
    <dbReference type="NCBI Taxonomy" id="2951408"/>
    <lineage>
        <taxon>Bacteria</taxon>
        <taxon>Bacillati</taxon>
        <taxon>Actinomycetota</taxon>
        <taxon>Actinomycetes</taxon>
        <taxon>Mycobacteriales</taxon>
        <taxon>Nocardiaceae</taxon>
        <taxon>Nocardia</taxon>
    </lineage>
</organism>
<dbReference type="EMBL" id="JAMRXG010000024">
    <property type="protein sequence ID" value="MCM6778587.1"/>
    <property type="molecule type" value="Genomic_DNA"/>
</dbReference>
<dbReference type="SUPFAM" id="SSF52091">
    <property type="entry name" value="SpoIIaa-like"/>
    <property type="match status" value="1"/>
</dbReference>
<dbReference type="CDD" id="cd07043">
    <property type="entry name" value="STAS_anti-anti-sigma_factors"/>
    <property type="match status" value="1"/>
</dbReference>
<feature type="domain" description="STAS" evidence="1">
    <location>
        <begin position="1"/>
        <end position="98"/>
    </location>
</feature>
<dbReference type="Proteomes" id="UP001139157">
    <property type="component" value="Unassembled WGS sequence"/>
</dbReference>